<dbReference type="GO" id="GO:0005634">
    <property type="term" value="C:nucleus"/>
    <property type="evidence" value="ECO:0007669"/>
    <property type="project" value="TreeGrafter"/>
</dbReference>
<dbReference type="OrthoDB" id="10254221at2759"/>
<evidence type="ECO:0000259" key="3">
    <source>
        <dbReference type="Pfam" id="PF05368"/>
    </source>
</evidence>
<evidence type="ECO:0000256" key="2">
    <source>
        <dbReference type="ARBA" id="ARBA00022857"/>
    </source>
</evidence>
<dbReference type="SUPFAM" id="SSF51735">
    <property type="entry name" value="NAD(P)-binding Rossmann-fold domains"/>
    <property type="match status" value="1"/>
</dbReference>
<keyword evidence="2" id="KW-0521">NADP</keyword>
<organism evidence="4 5">
    <name type="scientific">Ambispora gerdemannii</name>
    <dbReference type="NCBI Taxonomy" id="144530"/>
    <lineage>
        <taxon>Eukaryota</taxon>
        <taxon>Fungi</taxon>
        <taxon>Fungi incertae sedis</taxon>
        <taxon>Mucoromycota</taxon>
        <taxon>Glomeromycotina</taxon>
        <taxon>Glomeromycetes</taxon>
        <taxon>Archaeosporales</taxon>
        <taxon>Ambisporaceae</taxon>
        <taxon>Ambispora</taxon>
    </lineage>
</organism>
<proteinExistence type="inferred from homology"/>
<feature type="domain" description="NmrA-like" evidence="3">
    <location>
        <begin position="47"/>
        <end position="254"/>
    </location>
</feature>
<reference evidence="4" key="1">
    <citation type="submission" date="2021-06" db="EMBL/GenBank/DDBJ databases">
        <authorList>
            <person name="Kallberg Y."/>
            <person name="Tangrot J."/>
            <person name="Rosling A."/>
        </authorList>
    </citation>
    <scope>NUCLEOTIDE SEQUENCE</scope>
    <source>
        <strain evidence="4">MT106</strain>
    </source>
</reference>
<dbReference type="Pfam" id="PF05368">
    <property type="entry name" value="NmrA"/>
    <property type="match status" value="1"/>
</dbReference>
<sequence length="307" mass="34089">MSKPKVLVTSVDGWTGHKITEHLISDLKGKLDKIYATAEAGAESAVPNPAELEKAGVTLFKLDSSKKSGEMVNAFKNADIVVLIPPTKKDKIHRSKNMIEACKEAGLKKIILISMAAADLTDEQKQPHLAEFKKIELEANQAGFDHLLIMRVNFYFENLLIYKKQILDGKLPLPIKDGKLAPISIKDTAEAVGVLVSNPDKFKEYSGQLITLTGSKAINGQEIAEDISKCIKHELKFEDISNEDAQKILTDFKNLDESEHHVLLEYYDLTKAHRAAFVTAHIFKNLVGHNPASLGEFCKIHEEHLKA</sequence>
<dbReference type="EMBL" id="CAJVPL010001118">
    <property type="protein sequence ID" value="CAG8553599.1"/>
    <property type="molecule type" value="Genomic_DNA"/>
</dbReference>
<dbReference type="InterPro" id="IPR036291">
    <property type="entry name" value="NAD(P)-bd_dom_sf"/>
</dbReference>
<comment type="caution">
    <text evidence="4">The sequence shown here is derived from an EMBL/GenBank/DDBJ whole genome shotgun (WGS) entry which is preliminary data.</text>
</comment>
<keyword evidence="5" id="KW-1185">Reference proteome</keyword>
<dbReference type="Gene3D" id="3.40.50.720">
    <property type="entry name" value="NAD(P)-binding Rossmann-like Domain"/>
    <property type="match status" value="1"/>
</dbReference>
<comment type="similarity">
    <text evidence="1">Belongs to the NmrA-type oxidoreductase family.</text>
</comment>
<dbReference type="InterPro" id="IPR008030">
    <property type="entry name" value="NmrA-like"/>
</dbReference>
<evidence type="ECO:0000256" key="1">
    <source>
        <dbReference type="ARBA" id="ARBA00006328"/>
    </source>
</evidence>
<name>A0A9N9FSP1_9GLOM</name>
<dbReference type="AlphaFoldDB" id="A0A9N9FSP1"/>
<dbReference type="InterPro" id="IPR051164">
    <property type="entry name" value="NmrA-like_oxidored"/>
</dbReference>
<gene>
    <name evidence="4" type="ORF">AGERDE_LOCUS6793</name>
</gene>
<protein>
    <submittedName>
        <fullName evidence="4">6412_t:CDS:1</fullName>
    </submittedName>
</protein>
<dbReference type="PANTHER" id="PTHR42748:SF22">
    <property type="entry name" value="NMRA-LIKE DOMAIN-CONTAINING PROTEIN"/>
    <property type="match status" value="1"/>
</dbReference>
<accession>A0A9N9FSP1</accession>
<evidence type="ECO:0000313" key="5">
    <source>
        <dbReference type="Proteomes" id="UP000789831"/>
    </source>
</evidence>
<dbReference type="PANTHER" id="PTHR42748">
    <property type="entry name" value="NITROGEN METABOLITE REPRESSION PROTEIN NMRA FAMILY MEMBER"/>
    <property type="match status" value="1"/>
</dbReference>
<dbReference type="Proteomes" id="UP000789831">
    <property type="component" value="Unassembled WGS sequence"/>
</dbReference>
<evidence type="ECO:0000313" key="4">
    <source>
        <dbReference type="EMBL" id="CAG8553599.1"/>
    </source>
</evidence>